<dbReference type="Gene3D" id="3.40.1440.10">
    <property type="entry name" value="GIY-YIG endonuclease"/>
    <property type="match status" value="1"/>
</dbReference>
<comment type="similarity">
    <text evidence="1">Belongs to the UPF0213 family.</text>
</comment>
<proteinExistence type="inferred from homology"/>
<dbReference type="Proteomes" id="UP000706891">
    <property type="component" value="Unassembled WGS sequence"/>
</dbReference>
<dbReference type="PANTHER" id="PTHR34477">
    <property type="entry name" value="UPF0213 PROTEIN YHBQ"/>
    <property type="match status" value="1"/>
</dbReference>
<organism evidence="3 4">
    <name type="scientific">Marseilla massiliensis</name>
    <dbReference type="NCBI Taxonomy" id="1841864"/>
    <lineage>
        <taxon>Bacteria</taxon>
        <taxon>Pseudomonadati</taxon>
        <taxon>Bacteroidota</taxon>
        <taxon>Bacteroidia</taxon>
        <taxon>Bacteroidales</taxon>
        <taxon>Prevotellaceae</taxon>
        <taxon>Marseilla</taxon>
    </lineage>
</organism>
<accession>A0A938WRV5</accession>
<name>A0A938WRV5_9BACT</name>
<reference evidence="3" key="2">
    <citation type="journal article" date="2021" name="Sci. Rep.">
        <title>The distribution of antibiotic resistance genes in chicken gut microbiota commensals.</title>
        <authorList>
            <person name="Juricova H."/>
            <person name="Matiasovicova J."/>
            <person name="Kubasova T."/>
            <person name="Cejkova D."/>
            <person name="Rychlik I."/>
        </authorList>
    </citation>
    <scope>NUCLEOTIDE SEQUENCE</scope>
    <source>
        <strain evidence="3">An824</strain>
    </source>
</reference>
<dbReference type="SUPFAM" id="SSF82771">
    <property type="entry name" value="GIY-YIG endonuclease"/>
    <property type="match status" value="1"/>
</dbReference>
<dbReference type="Pfam" id="PF01541">
    <property type="entry name" value="GIY-YIG"/>
    <property type="match status" value="1"/>
</dbReference>
<feature type="domain" description="GIY-YIG" evidence="2">
    <location>
        <begin position="4"/>
        <end position="80"/>
    </location>
</feature>
<dbReference type="CDD" id="cd10448">
    <property type="entry name" value="GIY-YIG_unchar_3"/>
    <property type="match status" value="1"/>
</dbReference>
<protein>
    <submittedName>
        <fullName evidence="3">GIY-YIG nuclease family protein</fullName>
    </submittedName>
</protein>
<dbReference type="SMART" id="SM00465">
    <property type="entry name" value="GIYc"/>
    <property type="match status" value="1"/>
</dbReference>
<evidence type="ECO:0000313" key="4">
    <source>
        <dbReference type="Proteomes" id="UP000706891"/>
    </source>
</evidence>
<dbReference type="AlphaFoldDB" id="A0A938WRV5"/>
<dbReference type="PANTHER" id="PTHR34477:SF5">
    <property type="entry name" value="BSL5627 PROTEIN"/>
    <property type="match status" value="1"/>
</dbReference>
<dbReference type="InterPro" id="IPR035901">
    <property type="entry name" value="GIY-YIG_endonuc_sf"/>
</dbReference>
<dbReference type="EMBL" id="JACJJG010000024">
    <property type="protein sequence ID" value="MBM6673486.1"/>
    <property type="molecule type" value="Genomic_DNA"/>
</dbReference>
<comment type="caution">
    <text evidence="3">The sequence shown here is derived from an EMBL/GenBank/DDBJ whole genome shotgun (WGS) entry which is preliminary data.</text>
</comment>
<dbReference type="PROSITE" id="PS50164">
    <property type="entry name" value="GIY_YIG"/>
    <property type="match status" value="1"/>
</dbReference>
<evidence type="ECO:0000313" key="3">
    <source>
        <dbReference type="EMBL" id="MBM6673486.1"/>
    </source>
</evidence>
<evidence type="ECO:0000256" key="1">
    <source>
        <dbReference type="ARBA" id="ARBA00007435"/>
    </source>
</evidence>
<dbReference type="InterPro" id="IPR000305">
    <property type="entry name" value="GIY-YIG_endonuc"/>
</dbReference>
<evidence type="ECO:0000259" key="2">
    <source>
        <dbReference type="PROSITE" id="PS50164"/>
    </source>
</evidence>
<dbReference type="RefSeq" id="WP_205104238.1">
    <property type="nucleotide sequence ID" value="NZ_JACJJG010000024.1"/>
</dbReference>
<reference evidence="3" key="1">
    <citation type="submission" date="2020-08" db="EMBL/GenBank/DDBJ databases">
        <authorList>
            <person name="Cejkova D."/>
            <person name="Kubasova T."/>
            <person name="Jahodarova E."/>
            <person name="Rychlik I."/>
        </authorList>
    </citation>
    <scope>NUCLEOTIDE SEQUENCE</scope>
    <source>
        <strain evidence="3">An824</strain>
    </source>
</reference>
<gene>
    <name evidence="3" type="ORF">H6A34_06320</name>
</gene>
<keyword evidence="4" id="KW-1185">Reference proteome</keyword>
<sequence>MEINKGFVYIMASKRNGTLYIGVTNNLIRRVAEHISGINKGFTNRYSVKTLVYYEPFSSFATAIKREKQLKSRKRAWKIALIERNNPQWQDLSTEIGVDKSYVKAISDMYKQLHEDYNPDDQEQP</sequence>
<dbReference type="InterPro" id="IPR050190">
    <property type="entry name" value="UPF0213_domain"/>
</dbReference>